<dbReference type="Gene3D" id="3.30.300.30">
    <property type="match status" value="1"/>
</dbReference>
<proteinExistence type="inferred from homology"/>
<comment type="similarity">
    <text evidence="1">Belongs to the ATP-dependent AMP-binding enzyme family.</text>
</comment>
<dbReference type="EMBL" id="CP159837">
    <property type="protein sequence ID" value="XCM38426.1"/>
    <property type="molecule type" value="Genomic_DNA"/>
</dbReference>
<dbReference type="SUPFAM" id="SSF56801">
    <property type="entry name" value="Acetyl-CoA synthetase-like"/>
    <property type="match status" value="1"/>
</dbReference>
<dbReference type="Pfam" id="PF13193">
    <property type="entry name" value="AMP-binding_C"/>
    <property type="match status" value="1"/>
</dbReference>
<organism evidence="5">
    <name type="scientific">Planktothricoides raciborskii GIHE-MW2</name>
    <dbReference type="NCBI Taxonomy" id="2792601"/>
    <lineage>
        <taxon>Bacteria</taxon>
        <taxon>Bacillati</taxon>
        <taxon>Cyanobacteriota</taxon>
        <taxon>Cyanophyceae</taxon>
        <taxon>Oscillatoriophycideae</taxon>
        <taxon>Oscillatoriales</taxon>
        <taxon>Oscillatoriaceae</taxon>
        <taxon>Planktothricoides</taxon>
    </lineage>
</organism>
<accession>A0AAU8JHY2</accession>
<dbReference type="AlphaFoldDB" id="A0AAU8JHY2"/>
<dbReference type="PANTHER" id="PTHR43201">
    <property type="entry name" value="ACYL-COA SYNTHETASE"/>
    <property type="match status" value="1"/>
</dbReference>
<protein>
    <submittedName>
        <fullName evidence="5">2-succinylbenzoate--CoA ligase</fullName>
    </submittedName>
</protein>
<reference evidence="5" key="1">
    <citation type="submission" date="2024-07" db="EMBL/GenBank/DDBJ databases">
        <authorList>
            <person name="Kim Y.J."/>
            <person name="Jeong J.Y."/>
        </authorList>
    </citation>
    <scope>NUCLEOTIDE SEQUENCE</scope>
    <source>
        <strain evidence="5">GIHE-MW2</strain>
    </source>
</reference>
<dbReference type="GO" id="GO:0006631">
    <property type="term" value="P:fatty acid metabolic process"/>
    <property type="evidence" value="ECO:0007669"/>
    <property type="project" value="TreeGrafter"/>
</dbReference>
<dbReference type="InterPro" id="IPR042099">
    <property type="entry name" value="ANL_N_sf"/>
</dbReference>
<evidence type="ECO:0000313" key="5">
    <source>
        <dbReference type="EMBL" id="XCM38426.1"/>
    </source>
</evidence>
<dbReference type="PANTHER" id="PTHR43201:SF5">
    <property type="entry name" value="MEDIUM-CHAIN ACYL-COA LIGASE ACSF2, MITOCHONDRIAL"/>
    <property type="match status" value="1"/>
</dbReference>
<feature type="domain" description="AMP-dependent synthetase/ligase" evidence="3">
    <location>
        <begin position="100"/>
        <end position="346"/>
    </location>
</feature>
<dbReference type="InterPro" id="IPR000873">
    <property type="entry name" value="AMP-dep_synth/lig_dom"/>
</dbReference>
<dbReference type="Pfam" id="PF00501">
    <property type="entry name" value="AMP-binding"/>
    <property type="match status" value="1"/>
</dbReference>
<sequence length="493" mass="54845">MNYWILSTLTTRNHQGWLKGIDGQKIEAIAQQKFQEISDRSPDCPGKIILCDADPEQFIGNFIAAVEAKCPIFLANPHWQAQEWQQVFDYLQPDIIWGNDLAHLQKYLKKPATAKKSDQFFPLPKNQAAIMIPTGGSSGKIRFTIHTWETLTASVSGFTEYFQVSKVNSFCVLPLYHVSGLMQFIRSFTTGGTLAIFPSYKEILNVLTSESREVIPCQKYLQEINPENFFISLVPTQLSRFLEQAIAADWLSQFATVLLGGAPPWPELLEKAREYHVKLAPTYGMTETASQIVTLKPSAFLAGNQTCGQVLPHAQVRICNEDGQPLGVNQIGLIKIRAKSLALGYYPDMASFSLCEDNSPEFTADDLGFFDADGDINIVGRRSDKIITGGENVFPAEVEAAIRTTGLVADVCAIALPDPDWGQAIAAVYVPNHLTVSPESLKIELVDRLAKYKQPKHWVPVTELPRNAQGKINRVSLYQIAQAWRLSQPQTTN</sequence>
<dbReference type="GO" id="GO:0031956">
    <property type="term" value="F:medium-chain fatty acid-CoA ligase activity"/>
    <property type="evidence" value="ECO:0007669"/>
    <property type="project" value="TreeGrafter"/>
</dbReference>
<dbReference type="InterPro" id="IPR045851">
    <property type="entry name" value="AMP-bd_C_sf"/>
</dbReference>
<evidence type="ECO:0000256" key="1">
    <source>
        <dbReference type="ARBA" id="ARBA00006432"/>
    </source>
</evidence>
<evidence type="ECO:0000259" key="4">
    <source>
        <dbReference type="Pfam" id="PF13193"/>
    </source>
</evidence>
<evidence type="ECO:0000259" key="3">
    <source>
        <dbReference type="Pfam" id="PF00501"/>
    </source>
</evidence>
<keyword evidence="2 5" id="KW-0436">Ligase</keyword>
<dbReference type="RefSeq" id="WP_354635815.1">
    <property type="nucleotide sequence ID" value="NZ_CP159837.1"/>
</dbReference>
<dbReference type="InterPro" id="IPR025110">
    <property type="entry name" value="AMP-bd_C"/>
</dbReference>
<name>A0AAU8JHY2_9CYAN</name>
<evidence type="ECO:0000256" key="2">
    <source>
        <dbReference type="ARBA" id="ARBA00022598"/>
    </source>
</evidence>
<feature type="domain" description="AMP-binding enzyme C-terminal" evidence="4">
    <location>
        <begin position="397"/>
        <end position="471"/>
    </location>
</feature>
<gene>
    <name evidence="5" type="ORF">ABWT76_001275</name>
</gene>
<dbReference type="Gene3D" id="3.40.50.12780">
    <property type="entry name" value="N-terminal domain of ligase-like"/>
    <property type="match status" value="1"/>
</dbReference>